<dbReference type="InterPro" id="IPR001584">
    <property type="entry name" value="Integrase_cat-core"/>
</dbReference>
<evidence type="ECO:0000259" key="1">
    <source>
        <dbReference type="PROSITE" id="PS50994"/>
    </source>
</evidence>
<dbReference type="InterPro" id="IPR002938">
    <property type="entry name" value="FAD-bd"/>
</dbReference>
<accession>A0ABM8CY81</accession>
<organism evidence="2 3">
    <name type="scientific">Nocardia sputorum</name>
    <dbReference type="NCBI Taxonomy" id="2984338"/>
    <lineage>
        <taxon>Bacteria</taxon>
        <taxon>Bacillati</taxon>
        <taxon>Actinomycetota</taxon>
        <taxon>Actinomycetes</taxon>
        <taxon>Mycobacteriales</taxon>
        <taxon>Nocardiaceae</taxon>
        <taxon>Nocardia</taxon>
    </lineage>
</organism>
<dbReference type="PROSITE" id="PS50994">
    <property type="entry name" value="INTEGRASE"/>
    <property type="match status" value="1"/>
</dbReference>
<dbReference type="SUPFAM" id="SSF51905">
    <property type="entry name" value="FAD/NAD(P)-binding domain"/>
    <property type="match status" value="1"/>
</dbReference>
<evidence type="ECO:0000313" key="2">
    <source>
        <dbReference type="EMBL" id="BDT99989.1"/>
    </source>
</evidence>
<dbReference type="InterPro" id="IPR036188">
    <property type="entry name" value="FAD/NAD-bd_sf"/>
</dbReference>
<name>A0ABM8CY81_9NOCA</name>
<protein>
    <recommendedName>
        <fullName evidence="1">Integrase catalytic domain-containing protein</fullName>
    </recommendedName>
</protein>
<sequence length="99" mass="11156">MSDYDAIVVGAGNAGMTAAAILNGPGVRTLLMERHNGSAYRSHAWREACDELRITHMRTRPYRPQTNGKIERFHRTLADGWAYAHFYQSAEHRNQALLG</sequence>
<keyword evidence="3" id="KW-1185">Reference proteome</keyword>
<dbReference type="EMBL" id="AP026978">
    <property type="protein sequence ID" value="BDT99989.1"/>
    <property type="molecule type" value="Genomic_DNA"/>
</dbReference>
<proteinExistence type="predicted"/>
<dbReference type="Gene3D" id="3.50.50.60">
    <property type="entry name" value="FAD/NAD(P)-binding domain"/>
    <property type="match status" value="1"/>
</dbReference>
<dbReference type="InterPro" id="IPR012337">
    <property type="entry name" value="RNaseH-like_sf"/>
</dbReference>
<dbReference type="Pfam" id="PF13683">
    <property type="entry name" value="rve_3"/>
    <property type="match status" value="1"/>
</dbReference>
<dbReference type="Pfam" id="PF01494">
    <property type="entry name" value="FAD_binding_3"/>
    <property type="match status" value="1"/>
</dbReference>
<dbReference type="Proteomes" id="UP001317870">
    <property type="component" value="Chromosome"/>
</dbReference>
<evidence type="ECO:0000313" key="3">
    <source>
        <dbReference type="Proteomes" id="UP001317870"/>
    </source>
</evidence>
<gene>
    <name evidence="2" type="ORF">IFM12276_30180</name>
</gene>
<dbReference type="InterPro" id="IPR036397">
    <property type="entry name" value="RNaseH_sf"/>
</dbReference>
<reference evidence="2 3" key="1">
    <citation type="submission" date="2022-11" db="EMBL/GenBank/DDBJ databases">
        <title>Genome Sequencing of Nocardia sp. ON39_IFM12276 and assembly.</title>
        <authorList>
            <person name="Shimojima M."/>
            <person name="Toyokawa M."/>
            <person name="Uesaka K."/>
        </authorList>
    </citation>
    <scope>NUCLEOTIDE SEQUENCE [LARGE SCALE GENOMIC DNA]</scope>
    <source>
        <strain evidence="2 3">IFM 12276</strain>
    </source>
</reference>
<dbReference type="Gene3D" id="3.30.420.10">
    <property type="entry name" value="Ribonuclease H-like superfamily/Ribonuclease H"/>
    <property type="match status" value="1"/>
</dbReference>
<feature type="domain" description="Integrase catalytic" evidence="1">
    <location>
        <begin position="36"/>
        <end position="99"/>
    </location>
</feature>
<dbReference type="SUPFAM" id="SSF53098">
    <property type="entry name" value="Ribonuclease H-like"/>
    <property type="match status" value="1"/>
</dbReference>